<dbReference type="Pfam" id="PF20671">
    <property type="entry name" value="COG3_C"/>
    <property type="match status" value="1"/>
</dbReference>
<evidence type="ECO:0000259" key="10">
    <source>
        <dbReference type="Pfam" id="PF04136"/>
    </source>
</evidence>
<evidence type="ECO:0000259" key="11">
    <source>
        <dbReference type="Pfam" id="PF20671"/>
    </source>
</evidence>
<protein>
    <recommendedName>
        <fullName evidence="3">Conserved oligomeric Golgi complex subunit 3</fullName>
    </recommendedName>
    <alternativeName>
        <fullName evidence="8">Component of oligomeric Golgi complex 3</fullName>
    </alternativeName>
</protein>
<evidence type="ECO:0000256" key="1">
    <source>
        <dbReference type="ARBA" id="ARBA00004395"/>
    </source>
</evidence>
<evidence type="ECO:0000313" key="12">
    <source>
        <dbReference type="EMBL" id="KAK2188450.1"/>
    </source>
</evidence>
<dbReference type="EMBL" id="JAODUO010000132">
    <property type="protein sequence ID" value="KAK2188450.1"/>
    <property type="molecule type" value="Genomic_DNA"/>
</dbReference>
<dbReference type="GO" id="GO:0006891">
    <property type="term" value="P:intra-Golgi vesicle-mediated transport"/>
    <property type="evidence" value="ECO:0007669"/>
    <property type="project" value="TreeGrafter"/>
</dbReference>
<gene>
    <name evidence="12" type="ORF">NP493_132g06036</name>
</gene>
<keyword evidence="5" id="KW-0653">Protein transport</keyword>
<organism evidence="12 13">
    <name type="scientific">Ridgeia piscesae</name>
    <name type="common">Tubeworm</name>
    <dbReference type="NCBI Taxonomy" id="27915"/>
    <lineage>
        <taxon>Eukaryota</taxon>
        <taxon>Metazoa</taxon>
        <taxon>Spiralia</taxon>
        <taxon>Lophotrochozoa</taxon>
        <taxon>Annelida</taxon>
        <taxon>Polychaeta</taxon>
        <taxon>Sedentaria</taxon>
        <taxon>Canalipalpata</taxon>
        <taxon>Sabellida</taxon>
        <taxon>Siboglinidae</taxon>
        <taxon>Ridgeia</taxon>
    </lineage>
</organism>
<reference evidence="12" key="1">
    <citation type="journal article" date="2023" name="Mol. Biol. Evol.">
        <title>Third-Generation Sequencing Reveals the Adaptive Role of the Epigenome in Three Deep-Sea Polychaetes.</title>
        <authorList>
            <person name="Perez M."/>
            <person name="Aroh O."/>
            <person name="Sun Y."/>
            <person name="Lan Y."/>
            <person name="Juniper S.K."/>
            <person name="Young C.R."/>
            <person name="Angers B."/>
            <person name="Qian P.Y."/>
        </authorList>
    </citation>
    <scope>NUCLEOTIDE SEQUENCE</scope>
    <source>
        <strain evidence="12">R07B-5</strain>
    </source>
</reference>
<dbReference type="GO" id="GO:0017119">
    <property type="term" value="C:Golgi transport complex"/>
    <property type="evidence" value="ECO:0007669"/>
    <property type="project" value="TreeGrafter"/>
</dbReference>
<dbReference type="InterPro" id="IPR048320">
    <property type="entry name" value="COG3_N"/>
</dbReference>
<evidence type="ECO:0000313" key="13">
    <source>
        <dbReference type="Proteomes" id="UP001209878"/>
    </source>
</evidence>
<dbReference type="Proteomes" id="UP001209878">
    <property type="component" value="Unassembled WGS sequence"/>
</dbReference>
<evidence type="ECO:0000256" key="6">
    <source>
        <dbReference type="ARBA" id="ARBA00023034"/>
    </source>
</evidence>
<dbReference type="PANTHER" id="PTHR13302">
    <property type="entry name" value="CONSERVED OLIGOMERIC GOLGI COMPLEX COMPONENT 3"/>
    <property type="match status" value="1"/>
</dbReference>
<keyword evidence="7" id="KW-0472">Membrane</keyword>
<sequence length="945" mass="106316">MRRWRCVNMADTLQRELHQQTKQSLDAKILREKLTAWDTKDIPKAPLTDKQKDSFMELATQWSNRPLPTEPELPLDDSLSQPPPSVVGSGGDVLSQQLSQLAEQKIENAQQFFLWFSEVEEKIEEEEQFQNSEYMDDLKAYRDECGSVLSEVSQALSFLSELKCKYVNVSMKTNALHEACENLLEEQSQLMNTAECINSKLSFFNELDRLSTKLNSQTLSVTSESFIPMLSRLDECIAYLRTNPQFRESELFLAKYRHCLSRALSLIRTHVFNILNGATQQVLPNKEIPAPADDAFTLFYGKFRANAPRVKGLLDQIQQRTDKGPEYDQLLRDCHQCYFQQRELLLGPSITNAVKELAGKHVRDHCALVRSGSAFMVHVCEDEHQLFYHFFSHATPLLDAMLEGFCHKLYDVFRPLIIHINHLETLAELCSILKVEMLEEHVQNSSQELGAFEAVCEQMLEDVQERLVYRTHIYIREEILNYKPAGGDLAYPDKLEMMESIAASLRQGGLTRQGSTASSTGSLTSLEVAQINSSVTPAGGSTMPLHEPTSFVNIPLHEPGLMSNMPMSPADLHGMWYPTVRRTLVCLSKLYRCIDKTTFQGLSQETLSMCVHSLVKASDLIVKKKSLLDSQLFLIKHLLILREQIAPFQVNFVIKETGVDFSKVRDAAKGLYAARSKLFALSTNNAVLQFLLEGTPQPLETYVDSKKEVDQQLKTTCEDFIHHTSEELVGPLKAFITKADVIVKMNNEDGGRQVSLRLQPFASPEKVHDVVMETYRRLKKRKLEVQRSMTLYLANRDTEYILFKPIKSQILNSFQQLITILEANYSEEDQQIIGSPTLEQINLLLTSTQNKVHPRRSVEDQPSPLPAVTPNAASRLGINPDMALLNNTTPQAAVSDVLSSASDVLSSASDVLSSAASHIPQSTVDNAPETANTTEHVITTGDAGT</sequence>
<dbReference type="GO" id="GO:0000139">
    <property type="term" value="C:Golgi membrane"/>
    <property type="evidence" value="ECO:0007669"/>
    <property type="project" value="UniProtKB-SubCell"/>
</dbReference>
<feature type="domain" description="Conserved oligomeric Golgi complex subunit 3 C-terminal" evidence="11">
    <location>
        <begin position="297"/>
        <end position="664"/>
    </location>
</feature>
<evidence type="ECO:0000256" key="9">
    <source>
        <dbReference type="SAM" id="MobiDB-lite"/>
    </source>
</evidence>
<feature type="compositionally biased region" description="Low complexity" evidence="9">
    <location>
        <begin position="66"/>
        <end position="80"/>
    </location>
</feature>
<keyword evidence="6" id="KW-0333">Golgi apparatus</keyword>
<dbReference type="GO" id="GO:0007030">
    <property type="term" value="P:Golgi organization"/>
    <property type="evidence" value="ECO:0007669"/>
    <property type="project" value="TreeGrafter"/>
</dbReference>
<evidence type="ECO:0000256" key="8">
    <source>
        <dbReference type="ARBA" id="ARBA00031339"/>
    </source>
</evidence>
<evidence type="ECO:0000256" key="3">
    <source>
        <dbReference type="ARBA" id="ARBA00020976"/>
    </source>
</evidence>
<accession>A0AAD9UGH5</accession>
<feature type="domain" description="Conserved oligomeric Golgi complex subunit 3 N-terminal" evidence="10">
    <location>
        <begin position="133"/>
        <end position="276"/>
    </location>
</feature>
<proteinExistence type="inferred from homology"/>
<dbReference type="InterPro" id="IPR007265">
    <property type="entry name" value="COG_su3"/>
</dbReference>
<feature type="region of interest" description="Disordered" evidence="9">
    <location>
        <begin position="62"/>
        <end position="90"/>
    </location>
</feature>
<dbReference type="PANTHER" id="PTHR13302:SF8">
    <property type="entry name" value="CONSERVED OLIGOMERIC GOLGI COMPLEX SUBUNIT 3"/>
    <property type="match status" value="1"/>
</dbReference>
<name>A0AAD9UGH5_RIDPI</name>
<comment type="similarity">
    <text evidence="2">Belongs to the COG3 family.</text>
</comment>
<keyword evidence="4" id="KW-0813">Transport</keyword>
<evidence type="ECO:0000256" key="5">
    <source>
        <dbReference type="ARBA" id="ARBA00022927"/>
    </source>
</evidence>
<comment type="caution">
    <text evidence="12">The sequence shown here is derived from an EMBL/GenBank/DDBJ whole genome shotgun (WGS) entry which is preliminary data.</text>
</comment>
<comment type="subcellular location">
    <subcellularLocation>
        <location evidence="1">Golgi apparatus membrane</location>
        <topology evidence="1">Peripheral membrane protein</topology>
    </subcellularLocation>
</comment>
<evidence type="ECO:0000256" key="2">
    <source>
        <dbReference type="ARBA" id="ARBA00009936"/>
    </source>
</evidence>
<dbReference type="GO" id="GO:0005801">
    <property type="term" value="C:cis-Golgi network"/>
    <property type="evidence" value="ECO:0007669"/>
    <property type="project" value="InterPro"/>
</dbReference>
<evidence type="ECO:0000256" key="4">
    <source>
        <dbReference type="ARBA" id="ARBA00022448"/>
    </source>
</evidence>
<dbReference type="AlphaFoldDB" id="A0AAD9UGH5"/>
<dbReference type="InterPro" id="IPR048685">
    <property type="entry name" value="COG3_C"/>
</dbReference>
<keyword evidence="13" id="KW-1185">Reference proteome</keyword>
<dbReference type="Pfam" id="PF04136">
    <property type="entry name" value="COG3_N"/>
    <property type="match status" value="1"/>
</dbReference>
<dbReference type="GO" id="GO:0006886">
    <property type="term" value="P:intracellular protein transport"/>
    <property type="evidence" value="ECO:0007669"/>
    <property type="project" value="InterPro"/>
</dbReference>
<evidence type="ECO:0000256" key="7">
    <source>
        <dbReference type="ARBA" id="ARBA00023136"/>
    </source>
</evidence>